<evidence type="ECO:0000313" key="1">
    <source>
        <dbReference type="EMBL" id="CAD6506400.1"/>
    </source>
</evidence>
<protein>
    <submittedName>
        <fullName evidence="1">BgTH12-07326</fullName>
    </submittedName>
</protein>
<dbReference type="EMBL" id="CAJHIT010000010">
    <property type="protein sequence ID" value="CAD6506400.1"/>
    <property type="molecule type" value="Genomic_DNA"/>
</dbReference>
<dbReference type="Proteomes" id="UP000683417">
    <property type="component" value="Unassembled WGS sequence"/>
</dbReference>
<comment type="caution">
    <text evidence="1">The sequence shown here is derived from an EMBL/GenBank/DDBJ whole genome shotgun (WGS) entry which is preliminary data.</text>
</comment>
<accession>A0A9W4DEM4</accession>
<sequence>MVYHCTIQPRGTEYLRFKAPKSWNVRAPNATLIDKVRALTSDNRSKHERDIVESEIHMGIDVVVASGRGGANIN</sequence>
<proteinExistence type="predicted"/>
<reference evidence="1" key="1">
    <citation type="submission" date="2020-10" db="EMBL/GenBank/DDBJ databases">
        <authorList>
            <person name="Muller C M."/>
        </authorList>
    </citation>
    <scope>NUCLEOTIDE SEQUENCE</scope>
    <source>
        <strain evidence="1">THUN-12</strain>
    </source>
</reference>
<organism evidence="1 2">
    <name type="scientific">Blumeria graminis f. sp. triticale</name>
    <dbReference type="NCBI Taxonomy" id="1689686"/>
    <lineage>
        <taxon>Eukaryota</taxon>
        <taxon>Fungi</taxon>
        <taxon>Dikarya</taxon>
        <taxon>Ascomycota</taxon>
        <taxon>Pezizomycotina</taxon>
        <taxon>Leotiomycetes</taxon>
        <taxon>Erysiphales</taxon>
        <taxon>Erysiphaceae</taxon>
        <taxon>Blumeria</taxon>
    </lineage>
</organism>
<evidence type="ECO:0000313" key="2">
    <source>
        <dbReference type="Proteomes" id="UP000683417"/>
    </source>
</evidence>
<gene>
    <name evidence="1" type="ORF">BGTH12_LOCUS7758</name>
</gene>
<dbReference type="AlphaFoldDB" id="A0A9W4DEM4"/>
<name>A0A9W4DEM4_BLUGR</name>